<feature type="chain" id="PRO_5035427736" evidence="2">
    <location>
        <begin position="19"/>
        <end position="141"/>
    </location>
</feature>
<evidence type="ECO:0000256" key="1">
    <source>
        <dbReference type="SAM" id="MobiDB-lite"/>
    </source>
</evidence>
<proteinExistence type="predicted"/>
<evidence type="ECO:0000313" key="3">
    <source>
        <dbReference type="EMBL" id="KAH7095826.1"/>
    </source>
</evidence>
<name>A0A8K0W4M0_9PLEO</name>
<keyword evidence="2" id="KW-0732">Signal</keyword>
<keyword evidence="4" id="KW-1185">Reference proteome</keyword>
<reference evidence="3" key="1">
    <citation type="journal article" date="2021" name="Nat. Commun.">
        <title>Genetic determinants of endophytism in the Arabidopsis root mycobiome.</title>
        <authorList>
            <person name="Mesny F."/>
            <person name="Miyauchi S."/>
            <person name="Thiergart T."/>
            <person name="Pickel B."/>
            <person name="Atanasova L."/>
            <person name="Karlsson M."/>
            <person name="Huettel B."/>
            <person name="Barry K.W."/>
            <person name="Haridas S."/>
            <person name="Chen C."/>
            <person name="Bauer D."/>
            <person name="Andreopoulos W."/>
            <person name="Pangilinan J."/>
            <person name="LaButti K."/>
            <person name="Riley R."/>
            <person name="Lipzen A."/>
            <person name="Clum A."/>
            <person name="Drula E."/>
            <person name="Henrissat B."/>
            <person name="Kohler A."/>
            <person name="Grigoriev I.V."/>
            <person name="Martin F.M."/>
            <person name="Hacquard S."/>
        </authorList>
    </citation>
    <scope>NUCLEOTIDE SEQUENCE</scope>
    <source>
        <strain evidence="3">MPI-SDFR-AT-0120</strain>
    </source>
</reference>
<feature type="region of interest" description="Disordered" evidence="1">
    <location>
        <begin position="17"/>
        <end position="141"/>
    </location>
</feature>
<comment type="caution">
    <text evidence="3">The sequence shown here is derived from an EMBL/GenBank/DDBJ whole genome shotgun (WGS) entry which is preliminary data.</text>
</comment>
<accession>A0A8K0W4M0</accession>
<evidence type="ECO:0000313" key="4">
    <source>
        <dbReference type="Proteomes" id="UP000813461"/>
    </source>
</evidence>
<dbReference type="OrthoDB" id="3800367at2759"/>
<evidence type="ECO:0000256" key="2">
    <source>
        <dbReference type="SAM" id="SignalP"/>
    </source>
</evidence>
<organism evidence="3 4">
    <name type="scientific">Paraphoma chrysanthemicola</name>
    <dbReference type="NCBI Taxonomy" id="798071"/>
    <lineage>
        <taxon>Eukaryota</taxon>
        <taxon>Fungi</taxon>
        <taxon>Dikarya</taxon>
        <taxon>Ascomycota</taxon>
        <taxon>Pezizomycotina</taxon>
        <taxon>Dothideomycetes</taxon>
        <taxon>Pleosporomycetidae</taxon>
        <taxon>Pleosporales</taxon>
        <taxon>Pleosporineae</taxon>
        <taxon>Phaeosphaeriaceae</taxon>
        <taxon>Paraphoma</taxon>
    </lineage>
</organism>
<dbReference type="EMBL" id="JAGMVJ010000001">
    <property type="protein sequence ID" value="KAH7095826.1"/>
    <property type="molecule type" value="Genomic_DNA"/>
</dbReference>
<sequence length="141" mass="14548">MKLSTVLYIVGLSSLAAAAPQEDEPELPGFTPRPLPSFSRGPIPSFSRGPLPSVLPPRPSGSGRPPLPSGPAVPPRPSGSGRPPVPSGPALPPRPSGSALPPVVSPPVRPSRTRSFVISVRPTRSVGLPPRPTPGEDEDEE</sequence>
<feature type="compositionally biased region" description="Pro residues" evidence="1">
    <location>
        <begin position="53"/>
        <end position="95"/>
    </location>
</feature>
<gene>
    <name evidence="3" type="ORF">FB567DRAFT_41343</name>
</gene>
<protein>
    <submittedName>
        <fullName evidence="3">Uncharacterized protein</fullName>
    </submittedName>
</protein>
<dbReference type="AlphaFoldDB" id="A0A8K0W4M0"/>
<dbReference type="Proteomes" id="UP000813461">
    <property type="component" value="Unassembled WGS sequence"/>
</dbReference>
<feature type="signal peptide" evidence="2">
    <location>
        <begin position="1"/>
        <end position="18"/>
    </location>
</feature>